<keyword evidence="1" id="KW-1133">Transmembrane helix</keyword>
<keyword evidence="3" id="KW-1185">Reference proteome</keyword>
<proteinExistence type="predicted"/>
<dbReference type="EMBL" id="JBBPHU010000002">
    <property type="protein sequence ID" value="KAK7522084.1"/>
    <property type="molecule type" value="Genomic_DNA"/>
</dbReference>
<keyword evidence="1" id="KW-0472">Membrane</keyword>
<organism evidence="2 3">
    <name type="scientific">Phyllosticta citriasiana</name>
    <dbReference type="NCBI Taxonomy" id="595635"/>
    <lineage>
        <taxon>Eukaryota</taxon>
        <taxon>Fungi</taxon>
        <taxon>Dikarya</taxon>
        <taxon>Ascomycota</taxon>
        <taxon>Pezizomycotina</taxon>
        <taxon>Dothideomycetes</taxon>
        <taxon>Dothideomycetes incertae sedis</taxon>
        <taxon>Botryosphaeriales</taxon>
        <taxon>Phyllostictaceae</taxon>
        <taxon>Phyllosticta</taxon>
    </lineage>
</organism>
<keyword evidence="1" id="KW-0812">Transmembrane</keyword>
<accession>A0ABR1KWQ8</accession>
<evidence type="ECO:0000256" key="1">
    <source>
        <dbReference type="SAM" id="Phobius"/>
    </source>
</evidence>
<evidence type="ECO:0000313" key="2">
    <source>
        <dbReference type="EMBL" id="KAK7522084.1"/>
    </source>
</evidence>
<dbReference type="Proteomes" id="UP001363622">
    <property type="component" value="Unassembled WGS sequence"/>
</dbReference>
<gene>
    <name evidence="2" type="ORF">IWZ03DRAFT_370209</name>
</gene>
<evidence type="ECO:0000313" key="3">
    <source>
        <dbReference type="Proteomes" id="UP001363622"/>
    </source>
</evidence>
<name>A0ABR1KWQ8_9PEZI</name>
<feature type="transmembrane region" description="Helical" evidence="1">
    <location>
        <begin position="23"/>
        <end position="44"/>
    </location>
</feature>
<reference evidence="2 3" key="1">
    <citation type="submission" date="2024-04" db="EMBL/GenBank/DDBJ databases">
        <title>Phyllosticta paracitricarpa is synonymous to the EU quarantine fungus P. citricarpa based on phylogenomic analyses.</title>
        <authorList>
            <consortium name="Lawrence Berkeley National Laboratory"/>
            <person name="Van Ingen-Buijs V.A."/>
            <person name="Van Westerhoven A.C."/>
            <person name="Haridas S."/>
            <person name="Skiadas P."/>
            <person name="Martin F."/>
            <person name="Groenewald J.Z."/>
            <person name="Crous P.W."/>
            <person name="Seidl M.F."/>
        </authorList>
    </citation>
    <scope>NUCLEOTIDE SEQUENCE [LARGE SCALE GENOMIC DNA]</scope>
    <source>
        <strain evidence="2 3">CBS 123371</strain>
    </source>
</reference>
<feature type="transmembrane region" description="Helical" evidence="1">
    <location>
        <begin position="56"/>
        <end position="74"/>
    </location>
</feature>
<sequence>MDGCMHPSVFCHTYIQRTSTTPFFFYLPFYPPFSTAAAAVGIYLAKSRNKKTPACLFSFFLNSFLSASISGLAGER</sequence>
<protein>
    <submittedName>
        <fullName evidence="2">Uncharacterized protein</fullName>
    </submittedName>
</protein>
<comment type="caution">
    <text evidence="2">The sequence shown here is derived from an EMBL/GenBank/DDBJ whole genome shotgun (WGS) entry which is preliminary data.</text>
</comment>